<dbReference type="RefSeq" id="WP_124146980.1">
    <property type="nucleotide sequence ID" value="NZ_CAWOKI010000210.1"/>
</dbReference>
<name>A0A3N6NRN9_9CYAN</name>
<keyword evidence="1" id="KW-1133">Transmembrane helix</keyword>
<feature type="transmembrane region" description="Helical" evidence="1">
    <location>
        <begin position="31"/>
        <end position="50"/>
    </location>
</feature>
<protein>
    <recommendedName>
        <fullName evidence="4">DUF5357 domain-containing protein</fullName>
    </recommendedName>
</protein>
<evidence type="ECO:0000256" key="1">
    <source>
        <dbReference type="SAM" id="Phobius"/>
    </source>
</evidence>
<sequence>MKEIWKSFTDLFKGITDFLKNLLNLLLPPKFWHWQTFLLLSGMLLLVSIAVSEIDSNREVEVDFISVLSWLFLTFAVGWLTTQKPFVFRGISLSPWITAGLICFLLYEKLEINLKYVAIISWPIIAVCIAAIILVLNTPEESTEQKVDVLSKPSFVILVLVNFLVSCWLGLYFVIQGIVQQYPTMGEDDLSKSTFVYRLIKPSINDYRGAKILNLMQEKLNNQLATQRVELSVPNMKLKLQNIKDEVTKEISEVKEDDFWKLQTPIVANQSGYQLELQLFWEGITAKDEGYYLSKNCKIEEKVGQRSYGNTSQNEAVPIRVGNVECSAVEKKLVKPENQSEDVTKI</sequence>
<dbReference type="EMBL" id="RCBY01000152">
    <property type="protein sequence ID" value="RQH32641.1"/>
    <property type="molecule type" value="Genomic_DNA"/>
</dbReference>
<dbReference type="Proteomes" id="UP000269154">
    <property type="component" value="Unassembled WGS sequence"/>
</dbReference>
<feature type="transmembrane region" description="Helical" evidence="1">
    <location>
        <begin position="62"/>
        <end position="80"/>
    </location>
</feature>
<accession>A0A3N6NRN9</accession>
<comment type="caution">
    <text evidence="2">The sequence shown here is derived from an EMBL/GenBank/DDBJ whole genome shotgun (WGS) entry which is preliminary data.</text>
</comment>
<dbReference type="InterPro" id="IPR020360">
    <property type="entry name" value="Uncharacterised_alr2393"/>
</dbReference>
<gene>
    <name evidence="2" type="ORF">D5R40_22185</name>
</gene>
<keyword evidence="1" id="KW-0472">Membrane</keyword>
<feature type="transmembrane region" description="Helical" evidence="1">
    <location>
        <begin position="114"/>
        <end position="135"/>
    </location>
</feature>
<dbReference type="OrthoDB" id="527058at2"/>
<organism evidence="2 3">
    <name type="scientific">Okeania hirsuta</name>
    <dbReference type="NCBI Taxonomy" id="1458930"/>
    <lineage>
        <taxon>Bacteria</taxon>
        <taxon>Bacillati</taxon>
        <taxon>Cyanobacteriota</taxon>
        <taxon>Cyanophyceae</taxon>
        <taxon>Oscillatoriophycideae</taxon>
        <taxon>Oscillatoriales</taxon>
        <taxon>Microcoleaceae</taxon>
        <taxon>Okeania</taxon>
    </lineage>
</organism>
<reference evidence="2 3" key="1">
    <citation type="journal article" date="2018" name="ACS Chem. Biol.">
        <title>Ketoreductase domain dysfunction expands chemodiversity: malyngamide biosynthesis in the cyanobacterium Okeania hirsuta.</title>
        <authorList>
            <person name="Moss N.A."/>
            <person name="Leao T."/>
            <person name="Rankin M."/>
            <person name="McCullough T.M."/>
            <person name="Qu P."/>
            <person name="Korobeynikov A."/>
            <person name="Smith J.L."/>
            <person name="Gerwick L."/>
            <person name="Gerwick W.H."/>
        </authorList>
    </citation>
    <scope>NUCLEOTIDE SEQUENCE [LARGE SCALE GENOMIC DNA]</scope>
    <source>
        <strain evidence="2 3">PAB10Feb10-1</strain>
    </source>
</reference>
<feature type="transmembrane region" description="Helical" evidence="1">
    <location>
        <begin position="155"/>
        <end position="175"/>
    </location>
</feature>
<evidence type="ECO:0008006" key="4">
    <source>
        <dbReference type="Google" id="ProtNLM"/>
    </source>
</evidence>
<keyword evidence="1" id="KW-0812">Transmembrane</keyword>
<feature type="transmembrane region" description="Helical" evidence="1">
    <location>
        <begin position="86"/>
        <end position="107"/>
    </location>
</feature>
<evidence type="ECO:0000313" key="2">
    <source>
        <dbReference type="EMBL" id="RQH32641.1"/>
    </source>
</evidence>
<dbReference type="Pfam" id="PF17310">
    <property type="entry name" value="DUF5357"/>
    <property type="match status" value="1"/>
</dbReference>
<dbReference type="AlphaFoldDB" id="A0A3N6NRN9"/>
<proteinExistence type="predicted"/>
<keyword evidence="3" id="KW-1185">Reference proteome</keyword>
<evidence type="ECO:0000313" key="3">
    <source>
        <dbReference type="Proteomes" id="UP000269154"/>
    </source>
</evidence>